<dbReference type="Proteomes" id="UP000628775">
    <property type="component" value="Unassembled WGS sequence"/>
</dbReference>
<dbReference type="GO" id="GO:0045892">
    <property type="term" value="P:negative regulation of DNA-templated transcription"/>
    <property type="evidence" value="ECO:0007669"/>
    <property type="project" value="InterPro"/>
</dbReference>
<dbReference type="NCBIfam" id="TIGR03824">
    <property type="entry name" value="FlgM_jcvi"/>
    <property type="match status" value="1"/>
</dbReference>
<evidence type="ECO:0000256" key="5">
    <source>
        <dbReference type="ARBA" id="ARBA00023015"/>
    </source>
</evidence>
<name>A0A8J2VNQ8_9BACL</name>
<organism evidence="9 10">
    <name type="scientific">Pullulanibacillus camelliae</name>
    <dbReference type="NCBI Taxonomy" id="1707096"/>
    <lineage>
        <taxon>Bacteria</taxon>
        <taxon>Bacillati</taxon>
        <taxon>Bacillota</taxon>
        <taxon>Bacilli</taxon>
        <taxon>Bacillales</taxon>
        <taxon>Sporolactobacillaceae</taxon>
        <taxon>Pullulanibacillus</taxon>
    </lineage>
</organism>
<gene>
    <name evidence="9" type="ORF">GCM10011391_13710</name>
</gene>
<keyword evidence="6" id="KW-0804">Transcription</keyword>
<evidence type="ECO:0000256" key="4">
    <source>
        <dbReference type="ARBA" id="ARBA00022795"/>
    </source>
</evidence>
<dbReference type="InterPro" id="IPR007412">
    <property type="entry name" value="FlgM"/>
</dbReference>
<keyword evidence="4" id="KW-1005">Bacterial flagellum biogenesis</keyword>
<dbReference type="Pfam" id="PF04316">
    <property type="entry name" value="FlgM"/>
    <property type="match status" value="1"/>
</dbReference>
<evidence type="ECO:0000259" key="8">
    <source>
        <dbReference type="Pfam" id="PF04316"/>
    </source>
</evidence>
<dbReference type="AlphaFoldDB" id="A0A8J2VNQ8"/>
<evidence type="ECO:0000256" key="2">
    <source>
        <dbReference type="ARBA" id="ARBA00017823"/>
    </source>
</evidence>
<keyword evidence="10" id="KW-1185">Reference proteome</keyword>
<accession>A0A8J2VNQ8</accession>
<proteinExistence type="inferred from homology"/>
<protein>
    <recommendedName>
        <fullName evidence="2">Negative regulator of flagellin synthesis</fullName>
    </recommendedName>
</protein>
<dbReference type="GO" id="GO:0044781">
    <property type="term" value="P:bacterial-type flagellum organization"/>
    <property type="evidence" value="ECO:0007669"/>
    <property type="project" value="UniProtKB-KW"/>
</dbReference>
<evidence type="ECO:0000256" key="1">
    <source>
        <dbReference type="ARBA" id="ARBA00005322"/>
    </source>
</evidence>
<dbReference type="RefSeq" id="WP_188691163.1">
    <property type="nucleotide sequence ID" value="NZ_BMIR01000005.1"/>
</dbReference>
<evidence type="ECO:0000256" key="7">
    <source>
        <dbReference type="SAM" id="MobiDB-lite"/>
    </source>
</evidence>
<reference evidence="9" key="2">
    <citation type="submission" date="2020-09" db="EMBL/GenBank/DDBJ databases">
        <authorList>
            <person name="Sun Q."/>
            <person name="Zhou Y."/>
        </authorList>
    </citation>
    <scope>NUCLEOTIDE SEQUENCE</scope>
    <source>
        <strain evidence="9">CGMCC 1.15371</strain>
    </source>
</reference>
<evidence type="ECO:0000256" key="3">
    <source>
        <dbReference type="ARBA" id="ARBA00022491"/>
    </source>
</evidence>
<evidence type="ECO:0000313" key="9">
    <source>
        <dbReference type="EMBL" id="GGE36167.1"/>
    </source>
</evidence>
<comment type="caution">
    <text evidence="9">The sequence shown here is derived from an EMBL/GenBank/DDBJ whole genome shotgun (WGS) entry which is preliminary data.</text>
</comment>
<dbReference type="EMBL" id="BMIR01000005">
    <property type="protein sequence ID" value="GGE36167.1"/>
    <property type="molecule type" value="Genomic_DNA"/>
</dbReference>
<evidence type="ECO:0000313" key="10">
    <source>
        <dbReference type="Proteomes" id="UP000628775"/>
    </source>
</evidence>
<keyword evidence="5" id="KW-0805">Transcription regulation</keyword>
<comment type="similarity">
    <text evidence="1">Belongs to the FlgM family.</text>
</comment>
<dbReference type="SUPFAM" id="SSF101498">
    <property type="entry name" value="Anti-sigma factor FlgM"/>
    <property type="match status" value="1"/>
</dbReference>
<feature type="region of interest" description="Disordered" evidence="7">
    <location>
        <begin position="1"/>
        <end position="37"/>
    </location>
</feature>
<keyword evidence="3" id="KW-0678">Repressor</keyword>
<evidence type="ECO:0000256" key="6">
    <source>
        <dbReference type="ARBA" id="ARBA00023163"/>
    </source>
</evidence>
<sequence length="97" mass="11246">MKIDHTNRVQAMNPYKMQQERYQKQTEQQPAKAKDRVDISKAAKQMQVESPVTAARTEKVEALRKQVEAGEYQVNHKAVAEKFLSYWQSLGSINKHD</sequence>
<dbReference type="InterPro" id="IPR031316">
    <property type="entry name" value="FlgM_C"/>
</dbReference>
<dbReference type="InterPro" id="IPR035890">
    <property type="entry name" value="Anti-sigma-28_factor_FlgM_sf"/>
</dbReference>
<reference evidence="9" key="1">
    <citation type="journal article" date="2014" name="Int. J. Syst. Evol. Microbiol.">
        <title>Complete genome sequence of Corynebacterium casei LMG S-19264T (=DSM 44701T), isolated from a smear-ripened cheese.</title>
        <authorList>
            <consortium name="US DOE Joint Genome Institute (JGI-PGF)"/>
            <person name="Walter F."/>
            <person name="Albersmeier A."/>
            <person name="Kalinowski J."/>
            <person name="Ruckert C."/>
        </authorList>
    </citation>
    <scope>NUCLEOTIDE SEQUENCE</scope>
    <source>
        <strain evidence="9">CGMCC 1.15371</strain>
    </source>
</reference>
<feature type="domain" description="Anti-sigma-28 factor FlgM C-terminal" evidence="8">
    <location>
        <begin position="35"/>
        <end position="84"/>
    </location>
</feature>